<dbReference type="Proteomes" id="UP001552299">
    <property type="component" value="Unassembled WGS sequence"/>
</dbReference>
<proteinExistence type="predicted"/>
<organism evidence="1 2">
    <name type="scientific">Dendrobium thyrsiflorum</name>
    <name type="common">Pinecone-like raceme dendrobium</name>
    <name type="synonym">Orchid</name>
    <dbReference type="NCBI Taxonomy" id="117978"/>
    <lineage>
        <taxon>Eukaryota</taxon>
        <taxon>Viridiplantae</taxon>
        <taxon>Streptophyta</taxon>
        <taxon>Embryophyta</taxon>
        <taxon>Tracheophyta</taxon>
        <taxon>Spermatophyta</taxon>
        <taxon>Magnoliopsida</taxon>
        <taxon>Liliopsida</taxon>
        <taxon>Asparagales</taxon>
        <taxon>Orchidaceae</taxon>
        <taxon>Epidendroideae</taxon>
        <taxon>Malaxideae</taxon>
        <taxon>Dendrobiinae</taxon>
        <taxon>Dendrobium</taxon>
    </lineage>
</organism>
<protein>
    <submittedName>
        <fullName evidence="1">Uncharacterized protein</fullName>
    </submittedName>
</protein>
<evidence type="ECO:0000313" key="1">
    <source>
        <dbReference type="EMBL" id="KAL0911530.1"/>
    </source>
</evidence>
<reference evidence="1 2" key="1">
    <citation type="journal article" date="2024" name="Plant Biotechnol. J.">
        <title>Dendrobium thyrsiflorum genome and its molecular insights into genes involved in important horticultural traits.</title>
        <authorList>
            <person name="Chen B."/>
            <person name="Wang J.Y."/>
            <person name="Zheng P.J."/>
            <person name="Li K.L."/>
            <person name="Liang Y.M."/>
            <person name="Chen X.F."/>
            <person name="Zhang C."/>
            <person name="Zhao X."/>
            <person name="He X."/>
            <person name="Zhang G.Q."/>
            <person name="Liu Z.J."/>
            <person name="Xu Q."/>
        </authorList>
    </citation>
    <scope>NUCLEOTIDE SEQUENCE [LARGE SCALE GENOMIC DNA]</scope>
    <source>
        <strain evidence="1">GZMU011</strain>
    </source>
</reference>
<sequence length="124" mass="13538">MDPPASAARWRKGMRRAPQGAVGVEDAAAEEIVESGAEAIALRVVVEVRFQHVLDVRRICGDDTADTAGAVEDQRVGRRSNKEIRRPLEKAVAVAEELGKVTDDGVGLQPWRVVRVFLRKILVG</sequence>
<keyword evidence="2" id="KW-1185">Reference proteome</keyword>
<name>A0ABD0UFG4_DENTH</name>
<dbReference type="EMBL" id="JANQDX010000015">
    <property type="protein sequence ID" value="KAL0911530.1"/>
    <property type="molecule type" value="Genomic_DNA"/>
</dbReference>
<gene>
    <name evidence="1" type="ORF">M5K25_019678</name>
</gene>
<evidence type="ECO:0000313" key="2">
    <source>
        <dbReference type="Proteomes" id="UP001552299"/>
    </source>
</evidence>
<comment type="caution">
    <text evidence="1">The sequence shown here is derived from an EMBL/GenBank/DDBJ whole genome shotgun (WGS) entry which is preliminary data.</text>
</comment>
<dbReference type="AlphaFoldDB" id="A0ABD0UFG4"/>
<accession>A0ABD0UFG4</accession>